<gene>
    <name evidence="1" type="ORF">IMG5_114130</name>
</gene>
<keyword evidence="2" id="KW-1185">Reference proteome</keyword>
<sequence>MEEQNFENKIWIINRFIIADQDEMARQAALMEEKLKKMGKKKPLVKQDKEKKVFDSADYYKEQEEGGKS</sequence>
<dbReference type="GeneID" id="14907426"/>
<reference evidence="1 2" key="1">
    <citation type="submission" date="2011-07" db="EMBL/GenBank/DDBJ databases">
        <authorList>
            <person name="Coyne R."/>
            <person name="Brami D."/>
            <person name="Johnson J."/>
            <person name="Hostetler J."/>
            <person name="Hannick L."/>
            <person name="Clark T."/>
            <person name="Cassidy-Hanley D."/>
            <person name="Inman J."/>
        </authorList>
    </citation>
    <scope>NUCLEOTIDE SEQUENCE [LARGE SCALE GENOMIC DNA]</scope>
    <source>
        <strain evidence="1 2">G5</strain>
    </source>
</reference>
<dbReference type="RefSeq" id="XP_004034770.1">
    <property type="nucleotide sequence ID" value="XM_004034722.1"/>
</dbReference>
<evidence type="ECO:0000313" key="2">
    <source>
        <dbReference type="Proteomes" id="UP000008983"/>
    </source>
</evidence>
<name>G0QU17_ICHMU</name>
<dbReference type="AlphaFoldDB" id="G0QU17"/>
<dbReference type="Proteomes" id="UP000008983">
    <property type="component" value="Unassembled WGS sequence"/>
</dbReference>
<organism evidence="1 2">
    <name type="scientific">Ichthyophthirius multifiliis</name>
    <name type="common">White spot disease agent</name>
    <name type="synonym">Ich</name>
    <dbReference type="NCBI Taxonomy" id="5932"/>
    <lineage>
        <taxon>Eukaryota</taxon>
        <taxon>Sar</taxon>
        <taxon>Alveolata</taxon>
        <taxon>Ciliophora</taxon>
        <taxon>Intramacronucleata</taxon>
        <taxon>Oligohymenophorea</taxon>
        <taxon>Hymenostomatida</taxon>
        <taxon>Ophryoglenina</taxon>
        <taxon>Ichthyophthirius</taxon>
    </lineage>
</organism>
<accession>G0QU17</accession>
<evidence type="ECO:0000313" key="1">
    <source>
        <dbReference type="EMBL" id="EGR31284.1"/>
    </source>
</evidence>
<protein>
    <submittedName>
        <fullName evidence="1">Uncharacterized protein</fullName>
    </submittedName>
</protein>
<proteinExistence type="predicted"/>
<dbReference type="EMBL" id="GL983894">
    <property type="protein sequence ID" value="EGR31284.1"/>
    <property type="molecule type" value="Genomic_DNA"/>
</dbReference>
<dbReference type="InParanoid" id="G0QU17"/>
<dbReference type="eggNOG" id="ENOG502R2XW">
    <property type="taxonomic scope" value="Eukaryota"/>
</dbReference>